<gene>
    <name evidence="1" type="ORF">L2E82_31082</name>
</gene>
<proteinExistence type="predicted"/>
<comment type="caution">
    <text evidence="1">The sequence shown here is derived from an EMBL/GenBank/DDBJ whole genome shotgun (WGS) entry which is preliminary data.</text>
</comment>
<evidence type="ECO:0000313" key="1">
    <source>
        <dbReference type="EMBL" id="KAI3740613.1"/>
    </source>
</evidence>
<reference evidence="1 2" key="2">
    <citation type="journal article" date="2022" name="Mol. Ecol. Resour.">
        <title>The genomes of chicory, endive, great burdock and yacon provide insights into Asteraceae paleo-polyploidization history and plant inulin production.</title>
        <authorList>
            <person name="Fan W."/>
            <person name="Wang S."/>
            <person name="Wang H."/>
            <person name="Wang A."/>
            <person name="Jiang F."/>
            <person name="Liu H."/>
            <person name="Zhao H."/>
            <person name="Xu D."/>
            <person name="Zhang Y."/>
        </authorList>
    </citation>
    <scope>NUCLEOTIDE SEQUENCE [LARGE SCALE GENOMIC DNA]</scope>
    <source>
        <strain evidence="2">cv. Punajuju</strain>
        <tissue evidence="1">Leaves</tissue>
    </source>
</reference>
<name>A0ACB9D2I8_CICIN</name>
<organism evidence="1 2">
    <name type="scientific">Cichorium intybus</name>
    <name type="common">Chicory</name>
    <dbReference type="NCBI Taxonomy" id="13427"/>
    <lineage>
        <taxon>Eukaryota</taxon>
        <taxon>Viridiplantae</taxon>
        <taxon>Streptophyta</taxon>
        <taxon>Embryophyta</taxon>
        <taxon>Tracheophyta</taxon>
        <taxon>Spermatophyta</taxon>
        <taxon>Magnoliopsida</taxon>
        <taxon>eudicotyledons</taxon>
        <taxon>Gunneridae</taxon>
        <taxon>Pentapetalae</taxon>
        <taxon>asterids</taxon>
        <taxon>campanulids</taxon>
        <taxon>Asterales</taxon>
        <taxon>Asteraceae</taxon>
        <taxon>Cichorioideae</taxon>
        <taxon>Cichorieae</taxon>
        <taxon>Cichoriinae</taxon>
        <taxon>Cichorium</taxon>
    </lineage>
</organism>
<reference evidence="2" key="1">
    <citation type="journal article" date="2022" name="Mol. Ecol. Resour.">
        <title>The genomes of chicory, endive, great burdock and yacon provide insights into Asteraceae palaeo-polyploidization history and plant inulin production.</title>
        <authorList>
            <person name="Fan W."/>
            <person name="Wang S."/>
            <person name="Wang H."/>
            <person name="Wang A."/>
            <person name="Jiang F."/>
            <person name="Liu H."/>
            <person name="Zhao H."/>
            <person name="Xu D."/>
            <person name="Zhang Y."/>
        </authorList>
    </citation>
    <scope>NUCLEOTIDE SEQUENCE [LARGE SCALE GENOMIC DNA]</scope>
    <source>
        <strain evidence="2">cv. Punajuju</strain>
    </source>
</reference>
<evidence type="ECO:0000313" key="2">
    <source>
        <dbReference type="Proteomes" id="UP001055811"/>
    </source>
</evidence>
<dbReference type="EMBL" id="CM042013">
    <property type="protein sequence ID" value="KAI3740613.1"/>
    <property type="molecule type" value="Genomic_DNA"/>
</dbReference>
<protein>
    <submittedName>
        <fullName evidence="1">Uncharacterized protein</fullName>
    </submittedName>
</protein>
<keyword evidence="2" id="KW-1185">Reference proteome</keyword>
<dbReference type="Proteomes" id="UP001055811">
    <property type="component" value="Linkage Group LG05"/>
</dbReference>
<sequence length="252" mass="27957">MDSWNNENREVVKIDLSGCLVTSAYVIKLETNAFWINGVLELNLRGNPLMEKCASALASLLKNPHCCLKTLILTKCQLGLHDILTILQALANNTSIEELDLSENVHQEEVNKSQHESVLVNADYTDMEVANSEDDANEPKVKVKVNTSSSQSMPSLDGSCVSSFENDLYESKSKSKSTYVQELSYAVSRAKRVRLLELSGKEFSEEAGETLYGGWSTDSRGGLTKKYVEGSIIHLSVEPYQCCNIKPCCTRF</sequence>
<accession>A0ACB9D2I8</accession>